<dbReference type="STRING" id="1441469.A0A225ACV6"/>
<dbReference type="GO" id="GO:0003825">
    <property type="term" value="F:alpha,alpha-trehalose-phosphate synthase (UDP-forming) activity"/>
    <property type="evidence" value="ECO:0007669"/>
    <property type="project" value="TreeGrafter"/>
</dbReference>
<dbReference type="GO" id="GO:0005992">
    <property type="term" value="P:trehalose biosynthetic process"/>
    <property type="evidence" value="ECO:0007669"/>
    <property type="project" value="InterPro"/>
</dbReference>
<accession>A0A225ACV6</accession>
<dbReference type="Proteomes" id="UP000214365">
    <property type="component" value="Unassembled WGS sequence"/>
</dbReference>
<dbReference type="SUPFAM" id="SSF53756">
    <property type="entry name" value="UDP-Glycosyltransferase/glycogen phosphorylase"/>
    <property type="match status" value="1"/>
</dbReference>
<keyword evidence="2" id="KW-0808">Transferase</keyword>
<dbReference type="GeneID" id="31006148"/>
<dbReference type="PANTHER" id="PTHR10788">
    <property type="entry name" value="TREHALOSE-6-PHOSPHATE SYNTHASE"/>
    <property type="match status" value="1"/>
</dbReference>
<name>A0A225ACV6_TALAT</name>
<gene>
    <name evidence="3" type="ORF">UA08_06393</name>
</gene>
<dbReference type="PANTHER" id="PTHR10788:SF75">
    <property type="entry name" value="SYNTHASE SUBUNIT OF TREHALOSE-6-PHOSPHATE SYNTHASE_PHOSPHATASE COMPLEX (EUROFUNG)"/>
    <property type="match status" value="1"/>
</dbReference>
<dbReference type="OrthoDB" id="755951at2759"/>
<reference evidence="3 4" key="1">
    <citation type="submission" date="2015-06" db="EMBL/GenBank/DDBJ databases">
        <title>Talaromyces atroroseus IBT 11181 draft genome.</title>
        <authorList>
            <person name="Rasmussen K.B."/>
            <person name="Rasmussen S."/>
            <person name="Petersen B."/>
            <person name="Sicheritz-Ponten T."/>
            <person name="Mortensen U.H."/>
            <person name="Thrane U."/>
        </authorList>
    </citation>
    <scope>NUCLEOTIDE SEQUENCE [LARGE SCALE GENOMIC DNA]</scope>
    <source>
        <strain evidence="3 4">IBT 11181</strain>
    </source>
</reference>
<evidence type="ECO:0000256" key="2">
    <source>
        <dbReference type="ARBA" id="ARBA00022679"/>
    </source>
</evidence>
<keyword evidence="4" id="KW-1185">Reference proteome</keyword>
<dbReference type="GO" id="GO:0005946">
    <property type="term" value="C:alpha,alpha-trehalose-phosphate synthase complex (UDP-forming)"/>
    <property type="evidence" value="ECO:0007669"/>
    <property type="project" value="TreeGrafter"/>
</dbReference>
<dbReference type="EMBL" id="LFMY01000010">
    <property type="protein sequence ID" value="OKL58230.1"/>
    <property type="molecule type" value="Genomic_DNA"/>
</dbReference>
<proteinExistence type="predicted"/>
<comment type="caution">
    <text evidence="3">The sequence shown here is derived from an EMBL/GenBank/DDBJ whole genome shotgun (WGS) entry which is preliminary data.</text>
</comment>
<keyword evidence="1" id="KW-0328">Glycosyltransferase</keyword>
<sequence>MATSKQHANKSTLIIVSNRLPLSLRKVDNSFESSTSSGGLVTALSGLTDSMNFKWLGWPGITAANDEEQENAQRALGEKMAKGIFLEEQLAQDHYDGFSNTILWPTLHYQSGIEFREEFWEAYRQVNEIFADVVAEEAHTGDLIWIHDYHLMLLPSLLRSRLRAQGKECPIGFTLHTPFPARDVWRGLPVEKELVTGMLASDVVGFHTEEYKENFATACVNHSDVVGLEETDCIRMGDHLAHLGVFIVGIDPIKFSETLKNPYVVNRINELRHMHSNKTIMIGVDRLDYTKGLVQKLKGYERFLNDNPELRNKVVLVQVAVPSRENVKEYQDLEEEIQTLVGKICGEHCAPDNFPLVYMHRSISFTELTALYSVAEVCLVTSQRDGMNLVASEYIACQGHRHGVLVLSEFAGAASFMQEGSILFHPSSTDQLSQAIYQAVTMNQDERKKRYESLCDFVTNYTRCA</sequence>
<dbReference type="GO" id="GO:0034605">
    <property type="term" value="P:cellular response to heat"/>
    <property type="evidence" value="ECO:0007669"/>
    <property type="project" value="TreeGrafter"/>
</dbReference>
<dbReference type="GO" id="GO:0005829">
    <property type="term" value="C:cytosol"/>
    <property type="evidence" value="ECO:0007669"/>
    <property type="project" value="TreeGrafter"/>
</dbReference>
<organism evidence="3 4">
    <name type="scientific">Talaromyces atroroseus</name>
    <dbReference type="NCBI Taxonomy" id="1441469"/>
    <lineage>
        <taxon>Eukaryota</taxon>
        <taxon>Fungi</taxon>
        <taxon>Dikarya</taxon>
        <taxon>Ascomycota</taxon>
        <taxon>Pezizomycotina</taxon>
        <taxon>Eurotiomycetes</taxon>
        <taxon>Eurotiomycetidae</taxon>
        <taxon>Eurotiales</taxon>
        <taxon>Trichocomaceae</taxon>
        <taxon>Talaromyces</taxon>
        <taxon>Talaromyces sect. Trachyspermi</taxon>
    </lineage>
</organism>
<dbReference type="InterPro" id="IPR001830">
    <property type="entry name" value="Glyco_trans_20"/>
</dbReference>
<dbReference type="FunFam" id="3.40.50.2000:FF:000010">
    <property type="entry name" value="Alpha,alpha-trehalose-phosphate synthase"/>
    <property type="match status" value="1"/>
</dbReference>
<protein>
    <submittedName>
        <fullName evidence="3">Uncharacterized protein</fullName>
    </submittedName>
</protein>
<evidence type="ECO:0000256" key="1">
    <source>
        <dbReference type="ARBA" id="ARBA00022676"/>
    </source>
</evidence>
<evidence type="ECO:0000313" key="4">
    <source>
        <dbReference type="Proteomes" id="UP000214365"/>
    </source>
</evidence>
<dbReference type="Gene3D" id="3.40.50.2000">
    <property type="entry name" value="Glycogen Phosphorylase B"/>
    <property type="match status" value="2"/>
</dbReference>
<dbReference type="GO" id="GO:0004805">
    <property type="term" value="F:trehalose-phosphatase activity"/>
    <property type="evidence" value="ECO:0007669"/>
    <property type="project" value="TreeGrafter"/>
</dbReference>
<dbReference type="CDD" id="cd03788">
    <property type="entry name" value="GT20_TPS"/>
    <property type="match status" value="1"/>
</dbReference>
<evidence type="ECO:0000313" key="3">
    <source>
        <dbReference type="EMBL" id="OKL58230.1"/>
    </source>
</evidence>
<dbReference type="Pfam" id="PF00982">
    <property type="entry name" value="Glyco_transf_20"/>
    <property type="match status" value="1"/>
</dbReference>
<dbReference type="RefSeq" id="XP_020118351.1">
    <property type="nucleotide sequence ID" value="XM_020268776.1"/>
</dbReference>
<dbReference type="AlphaFoldDB" id="A0A225ACV6"/>